<keyword evidence="1" id="KW-0808">Transferase</keyword>
<dbReference type="EMBL" id="QTSX02007224">
    <property type="protein sequence ID" value="KAJ9049522.1"/>
    <property type="molecule type" value="Genomic_DNA"/>
</dbReference>
<organism evidence="1 2">
    <name type="scientific">Entomophthora muscae</name>
    <dbReference type="NCBI Taxonomy" id="34485"/>
    <lineage>
        <taxon>Eukaryota</taxon>
        <taxon>Fungi</taxon>
        <taxon>Fungi incertae sedis</taxon>
        <taxon>Zoopagomycota</taxon>
        <taxon>Entomophthoromycotina</taxon>
        <taxon>Entomophthoromycetes</taxon>
        <taxon>Entomophthorales</taxon>
        <taxon>Entomophthoraceae</taxon>
        <taxon>Entomophthora</taxon>
    </lineage>
</organism>
<evidence type="ECO:0000313" key="1">
    <source>
        <dbReference type="EMBL" id="KAJ9049522.1"/>
    </source>
</evidence>
<name>A0ACC2RHE4_9FUNG</name>
<proteinExistence type="predicted"/>
<dbReference type="Proteomes" id="UP001165960">
    <property type="component" value="Unassembled WGS sequence"/>
</dbReference>
<gene>
    <name evidence="1" type="primary">DGA1_30</name>
    <name evidence="1" type="ORF">DSO57_1023649</name>
</gene>
<reference evidence="1" key="1">
    <citation type="submission" date="2022-04" db="EMBL/GenBank/DDBJ databases">
        <title>Genome of the entomopathogenic fungus Entomophthora muscae.</title>
        <authorList>
            <person name="Elya C."/>
            <person name="Lovett B.R."/>
            <person name="Lee E."/>
            <person name="Macias A.M."/>
            <person name="Hajek A.E."/>
            <person name="De Bivort B.L."/>
            <person name="Kasson M.T."/>
            <person name="De Fine Licht H.H."/>
            <person name="Stajich J.E."/>
        </authorList>
    </citation>
    <scope>NUCLEOTIDE SEQUENCE</scope>
    <source>
        <strain evidence="1">Berkeley</strain>
    </source>
</reference>
<dbReference type="EC" id="2.3.1.22" evidence="1"/>
<sequence>MSVASLLKKNKGEGFMDYVSGMVASAKDLPKVELVPISVPLQRRLQTLACYFYFSMWLESHLLLAFLATKATLWPFLLLYFTFIYFDFQYEKGGRWSDWYRGHIVWTWLADYFPAKIIKECDLDSSKKHMFVCHPHGIFAAGALLAFGCEGLNISKLFPGIRTRILTLNANFYFPIYRELLLYLGACGPSKESINSIFEQGDSVAVVVGGAQESLLALPHTADLILANRKGFVAMAIKNGASLVPVYSFGENELFDQIVPEPDSPVSKFQKILKKFTGFTLPVYYGRCAFAYNYGLMPRRSPLNIVIGPPVDTVRTAKPSAEQVDQIHTQYMDALKDLYERNKEKYSVGGVIPELRFH</sequence>
<keyword evidence="1" id="KW-0012">Acyltransferase</keyword>
<protein>
    <submittedName>
        <fullName evidence="1">Diacylglycerol O-acyltransferase 1</fullName>
        <ecNumber evidence="1">2.3.1.22</ecNumber>
    </submittedName>
</protein>
<accession>A0ACC2RHE4</accession>
<comment type="caution">
    <text evidence="1">The sequence shown here is derived from an EMBL/GenBank/DDBJ whole genome shotgun (WGS) entry which is preliminary data.</text>
</comment>
<keyword evidence="2" id="KW-1185">Reference proteome</keyword>
<evidence type="ECO:0000313" key="2">
    <source>
        <dbReference type="Proteomes" id="UP001165960"/>
    </source>
</evidence>